<evidence type="ECO:0000256" key="1">
    <source>
        <dbReference type="ARBA" id="ARBA00022630"/>
    </source>
</evidence>
<dbReference type="InterPro" id="IPR002938">
    <property type="entry name" value="FAD-bd"/>
</dbReference>
<feature type="chain" id="PRO_5034369814" description="FAD-binding domain-containing protein" evidence="4">
    <location>
        <begin position="20"/>
        <end position="418"/>
    </location>
</feature>
<sequence>MSKLRVLISGASVAGPALAYWLVRAGCSATIVERAPSLRSAGQGIDVRDEARDVIKRMGIFDIARAKSSQEEGIKFVDSSNRAYAEFGVDTSGEGDSMTCDIEILRGELAKILFDVTKDDVEYIFGDMVERLEETEKGVVVGFANGTPEREFDLVVGADGIGSSIRKMVFGRDELQVRSLNAYISYFSIPKTDIDTLWSRVHWIKGGRNMVMRPDNMGRTRAFLSLIAYSASDERLSRLDKASREGIPEQKAIMQELFQDGDWEIQRILDGMHESDDFYMQYIGQVRLDRWSRGRVTVVGDAGYAASPFSGMGTSLAFLGAYVLAGEISKQPNDIPAALESYERVLRPHVESIQNLPPGIPWIVNPQSSLGVRVLETLIWGVGLLSKTGVTTLASKIAAYLPIGGKPFKLPEYEAFKK</sequence>
<evidence type="ECO:0000256" key="4">
    <source>
        <dbReference type="SAM" id="SignalP"/>
    </source>
</evidence>
<feature type="domain" description="FAD-binding" evidence="5">
    <location>
        <begin position="4"/>
        <end position="351"/>
    </location>
</feature>
<organism evidence="6 7">
    <name type="scientific">Lachnellula occidentalis</name>
    <dbReference type="NCBI Taxonomy" id="215460"/>
    <lineage>
        <taxon>Eukaryota</taxon>
        <taxon>Fungi</taxon>
        <taxon>Dikarya</taxon>
        <taxon>Ascomycota</taxon>
        <taxon>Pezizomycotina</taxon>
        <taxon>Leotiomycetes</taxon>
        <taxon>Helotiales</taxon>
        <taxon>Lachnaceae</taxon>
        <taxon>Lachnellula</taxon>
    </lineage>
</organism>
<keyword evidence="1" id="KW-0285">Flavoprotein</keyword>
<dbReference type="Gene3D" id="3.50.50.60">
    <property type="entry name" value="FAD/NAD(P)-binding domain"/>
    <property type="match status" value="1"/>
</dbReference>
<keyword evidence="4" id="KW-0732">Signal</keyword>
<dbReference type="PRINTS" id="PR00420">
    <property type="entry name" value="RNGMNOXGNASE"/>
</dbReference>
<feature type="signal peptide" evidence="4">
    <location>
        <begin position="1"/>
        <end position="19"/>
    </location>
</feature>
<dbReference type="PANTHER" id="PTHR46865:SF2">
    <property type="entry name" value="MONOOXYGENASE"/>
    <property type="match status" value="1"/>
</dbReference>
<dbReference type="EMBL" id="QGMI01000359">
    <property type="protein sequence ID" value="TVY41959.1"/>
    <property type="molecule type" value="Genomic_DNA"/>
</dbReference>
<dbReference type="PANTHER" id="PTHR46865">
    <property type="entry name" value="OXIDOREDUCTASE-RELATED"/>
    <property type="match status" value="1"/>
</dbReference>
<dbReference type="Proteomes" id="UP000443090">
    <property type="component" value="Unassembled WGS sequence"/>
</dbReference>
<dbReference type="GO" id="GO:0071949">
    <property type="term" value="F:FAD binding"/>
    <property type="evidence" value="ECO:0007669"/>
    <property type="project" value="InterPro"/>
</dbReference>
<evidence type="ECO:0000256" key="2">
    <source>
        <dbReference type="ARBA" id="ARBA00022827"/>
    </source>
</evidence>
<dbReference type="Pfam" id="PF01494">
    <property type="entry name" value="FAD_binding_3"/>
    <property type="match status" value="1"/>
</dbReference>
<keyword evidence="3" id="KW-0560">Oxidoreductase</keyword>
<gene>
    <name evidence="6" type="ORF">LOCC1_G006691</name>
</gene>
<protein>
    <recommendedName>
        <fullName evidence="5">FAD-binding domain-containing protein</fullName>
    </recommendedName>
</protein>
<dbReference type="AlphaFoldDB" id="A0A8H8RYA3"/>
<comment type="caution">
    <text evidence="6">The sequence shown here is derived from an EMBL/GenBank/DDBJ whole genome shotgun (WGS) entry which is preliminary data.</text>
</comment>
<dbReference type="InterPro" id="IPR051704">
    <property type="entry name" value="FAD_aromatic-hydroxylase"/>
</dbReference>
<dbReference type="SUPFAM" id="SSF51905">
    <property type="entry name" value="FAD/NAD(P)-binding domain"/>
    <property type="match status" value="1"/>
</dbReference>
<evidence type="ECO:0000259" key="5">
    <source>
        <dbReference type="Pfam" id="PF01494"/>
    </source>
</evidence>
<evidence type="ECO:0000313" key="7">
    <source>
        <dbReference type="Proteomes" id="UP000443090"/>
    </source>
</evidence>
<reference evidence="6 7" key="1">
    <citation type="submission" date="2018-05" db="EMBL/GenBank/DDBJ databases">
        <title>Genome sequencing and assembly of the regulated plant pathogen Lachnellula willkommii and related sister species for the development of diagnostic species identification markers.</title>
        <authorList>
            <person name="Giroux E."/>
            <person name="Bilodeau G."/>
        </authorList>
    </citation>
    <scope>NUCLEOTIDE SEQUENCE [LARGE SCALE GENOMIC DNA]</scope>
    <source>
        <strain evidence="6 7">CBS 160.35</strain>
    </source>
</reference>
<evidence type="ECO:0000313" key="6">
    <source>
        <dbReference type="EMBL" id="TVY41959.1"/>
    </source>
</evidence>
<proteinExistence type="predicted"/>
<evidence type="ECO:0000256" key="3">
    <source>
        <dbReference type="ARBA" id="ARBA00023002"/>
    </source>
</evidence>
<dbReference type="OrthoDB" id="655030at2759"/>
<dbReference type="Gene3D" id="3.30.9.10">
    <property type="entry name" value="D-Amino Acid Oxidase, subunit A, domain 2"/>
    <property type="match status" value="1"/>
</dbReference>
<keyword evidence="7" id="KW-1185">Reference proteome</keyword>
<accession>A0A8H8RYA3</accession>
<dbReference type="InterPro" id="IPR036188">
    <property type="entry name" value="FAD/NAD-bd_sf"/>
</dbReference>
<keyword evidence="2" id="KW-0274">FAD</keyword>
<dbReference type="GO" id="GO:0016491">
    <property type="term" value="F:oxidoreductase activity"/>
    <property type="evidence" value="ECO:0007669"/>
    <property type="project" value="UniProtKB-KW"/>
</dbReference>
<name>A0A8H8RYA3_9HELO</name>